<reference evidence="1 2" key="1">
    <citation type="journal article" date="2018" name="Mol. Biol. Evol.">
        <title>Broad Genomic Sampling Reveals a Smut Pathogenic Ancestry of the Fungal Clade Ustilaginomycotina.</title>
        <authorList>
            <person name="Kijpornyongpan T."/>
            <person name="Mondo S.J."/>
            <person name="Barry K."/>
            <person name="Sandor L."/>
            <person name="Lee J."/>
            <person name="Lipzen A."/>
            <person name="Pangilinan J."/>
            <person name="LaButti K."/>
            <person name="Hainaut M."/>
            <person name="Henrissat B."/>
            <person name="Grigoriev I.V."/>
            <person name="Spatafora J.W."/>
            <person name="Aime M.C."/>
        </authorList>
    </citation>
    <scope>NUCLEOTIDE SEQUENCE [LARGE SCALE GENOMIC DNA]</scope>
    <source>
        <strain evidence="1 2">SA 807</strain>
    </source>
</reference>
<evidence type="ECO:0000313" key="2">
    <source>
        <dbReference type="Proteomes" id="UP000245626"/>
    </source>
</evidence>
<organism evidence="1 2">
    <name type="scientific">Violaceomyces palustris</name>
    <dbReference type="NCBI Taxonomy" id="1673888"/>
    <lineage>
        <taxon>Eukaryota</taxon>
        <taxon>Fungi</taxon>
        <taxon>Dikarya</taxon>
        <taxon>Basidiomycota</taxon>
        <taxon>Ustilaginomycotina</taxon>
        <taxon>Ustilaginomycetes</taxon>
        <taxon>Violaceomycetales</taxon>
        <taxon>Violaceomycetaceae</taxon>
        <taxon>Violaceomyces</taxon>
    </lineage>
</organism>
<dbReference type="EMBL" id="KZ820637">
    <property type="protein sequence ID" value="PWN46908.1"/>
    <property type="molecule type" value="Genomic_DNA"/>
</dbReference>
<accession>A0ACD0NM38</accession>
<proteinExistence type="predicted"/>
<keyword evidence="2" id="KW-1185">Reference proteome</keyword>
<name>A0ACD0NM38_9BASI</name>
<dbReference type="Proteomes" id="UP000245626">
    <property type="component" value="Unassembled WGS sequence"/>
</dbReference>
<evidence type="ECO:0000313" key="1">
    <source>
        <dbReference type="EMBL" id="PWN46908.1"/>
    </source>
</evidence>
<sequence>MLSPGSTPPPSKPSRRNPRSSKQRDPVLPSSSSLTSLPTRQHRGTASERLAARRASSGSNVTTSNSNRLSPKSPSSSQPFSSTDLLPSPMSPPTSPKLSRSKALSRRQSGNSSSSSSSRPSTASRKDSDQAITSEGSPLVSSSHNDLRGIMPERGSMIAESDSDGPAHILSQSNLDHLHHPVKDTQSISSQGSSLGLAGSDPDAIFGSAKMGLGHPNTPPVTPPESSDDQDSLLASLMEFGSTALPLPLDLDGYVVTSQSEHKTMAKATVGADGHIEAPDEEEEERGKGQETDAEAEEEEDRVEGFPDPSDLFSSVKGLMADLHAAVGNTDDADEGKDSPMIDDHGQDPQALPSTASLLSQRSATSWKKPQFSGEAANETERVDVDGQHQEKGEEEKVVEVPKRFKSHMGRRDTRPSPQDSAELAPRDSRETQAIPTILENGSPLAEDRVLLDNLVASAEPQGFDAFDVPPADTPPIARGDVGENQGKNQAPPVAAAAAPPKRTIWGFMRATSLREPAATAEQPAAPRRSSDPTQLESSATLVAEAQTPLPLVEAKSAPPPPERKASTTRQPSFFANLASGLRSQRVARSSSSEDPQDLEEVKVRLPRRNVDEDRIADLVIRCADARHVLRTEKAPEKLRDVGLRLEEGWREQLSEAQSLRSRLELTQDTVEDLEDENKNLRTQLGTLSEQIAAREDGMKELAKAHDSQREKDRSAWESEREQERRDNDFQVTELKRALAEERAVTAQLEVLLASYVRNKVPPNFAYTTAAAMAQLGSATPTASDFDIDDFQRSRRRDSRMEIGGQDAADLSITESIPSFPSLPSFEVENVDADGTTPDSSYGSGMGGGSSSDLLKRASPANGVEGGSEYELLFNLPPTPSSSRPGTTLFNEPMTLHQLKTLGLIKTEGQGGGHLSSSLKSPAATAGTLGSPISDFGIPSSRGLFSSPRLSPHQSAGFSPLLSSPDPSAGLGLVTPHIPWSDKLTQEAAAAATNLVGKSVLITGAASAVGSAVAVHVACRGACAITLVDESMEGMKATSEAMKAKAPTCKVALVQADLFGRRSEEQEEAEELIKRCLEGSEATTLDCIINASSSSRAEKVGPGHDDDGLENVMKDHTLGFLKTLRAELGLVKQSIHPPHPDDDDPCSSAYATTSLSIVNIVSSQVGGGSSGSIGDEGEVSKGSPLFSFDSLLRRATLNACQNSIAGMSRSVALEYSKKGRGGKGVRINTILLDLIESGQETSPVSEMACHLLSENACSINGASFRYSPSSQGQDGLGGLRFLCESPPLPNSPPRQSMTMTPSELEARLQATKLLADDELLKRTREENQLLRRREEEKERSNRVLTLEVEELRSRLKGTESALEGLFSSAS</sequence>
<gene>
    <name evidence="1" type="ORF">IE53DRAFT_390950</name>
</gene>
<protein>
    <submittedName>
        <fullName evidence="1">Uncharacterized protein</fullName>
    </submittedName>
</protein>